<evidence type="ECO:0000313" key="2">
    <source>
        <dbReference type="WBParaSite" id="maker-unitig_33241-snap-gene-0.2-mRNA-1"/>
    </source>
</evidence>
<sequence>LLLGRRGAARPWRCWPTCSMLPPSSWCRPTSLWMKPSSCPCWHPGPGAGCSWTAEATTTPPRASCPAARPYRWPVMAILGPGHRRLNRKLRICYLQQL</sequence>
<protein>
    <submittedName>
        <fullName evidence="2">Secreted protein</fullName>
    </submittedName>
</protein>
<dbReference type="AlphaFoldDB" id="A0A1I8FFX0"/>
<dbReference type="WBParaSite" id="maker-unitig_33241-snap-gene-0.2-mRNA-1">
    <property type="protein sequence ID" value="maker-unitig_33241-snap-gene-0.2-mRNA-1"/>
    <property type="gene ID" value="maker-unitig_33241-snap-gene-0.2"/>
</dbReference>
<organism evidence="1 2">
    <name type="scientific">Macrostomum lignano</name>
    <dbReference type="NCBI Taxonomy" id="282301"/>
    <lineage>
        <taxon>Eukaryota</taxon>
        <taxon>Metazoa</taxon>
        <taxon>Spiralia</taxon>
        <taxon>Lophotrochozoa</taxon>
        <taxon>Platyhelminthes</taxon>
        <taxon>Rhabditophora</taxon>
        <taxon>Macrostomorpha</taxon>
        <taxon>Macrostomida</taxon>
        <taxon>Macrostomidae</taxon>
        <taxon>Macrostomum</taxon>
    </lineage>
</organism>
<accession>A0A1I8FFX0</accession>
<dbReference type="Proteomes" id="UP000095280">
    <property type="component" value="Unplaced"/>
</dbReference>
<proteinExistence type="predicted"/>
<reference evidence="2" key="1">
    <citation type="submission" date="2016-11" db="UniProtKB">
        <authorList>
            <consortium name="WormBaseParasite"/>
        </authorList>
    </citation>
    <scope>IDENTIFICATION</scope>
</reference>
<evidence type="ECO:0000313" key="1">
    <source>
        <dbReference type="Proteomes" id="UP000095280"/>
    </source>
</evidence>
<name>A0A1I8FFX0_9PLAT</name>
<keyword evidence="1" id="KW-1185">Reference proteome</keyword>